<reference evidence="2" key="1">
    <citation type="submission" date="2021-02" db="EMBL/GenBank/DDBJ databases">
        <authorList>
            <person name="Nowell W R."/>
        </authorList>
    </citation>
    <scope>NUCLEOTIDE SEQUENCE</scope>
</reference>
<evidence type="ECO:0000313" key="2">
    <source>
        <dbReference type="EMBL" id="CAF2135158.1"/>
    </source>
</evidence>
<comment type="caution">
    <text evidence="2">The sequence shown here is derived from an EMBL/GenBank/DDBJ whole genome shotgun (WGS) entry which is preliminary data.</text>
</comment>
<dbReference type="AlphaFoldDB" id="A0A816WPA1"/>
<dbReference type="PANTHER" id="PTHR46759">
    <property type="entry name" value="LEUCINE-RICH REPEAT-CONTAINING PROTEIN 72"/>
    <property type="match status" value="1"/>
</dbReference>
<feature type="compositionally biased region" description="Polar residues" evidence="1">
    <location>
        <begin position="484"/>
        <end position="495"/>
    </location>
</feature>
<dbReference type="InterPro" id="IPR032675">
    <property type="entry name" value="LRR_dom_sf"/>
</dbReference>
<name>A0A816WPA1_9BILA</name>
<dbReference type="InterPro" id="IPR042655">
    <property type="entry name" value="LRC72"/>
</dbReference>
<dbReference type="SUPFAM" id="SSF52058">
    <property type="entry name" value="L domain-like"/>
    <property type="match status" value="1"/>
</dbReference>
<evidence type="ECO:0000256" key="1">
    <source>
        <dbReference type="SAM" id="MobiDB-lite"/>
    </source>
</evidence>
<proteinExistence type="predicted"/>
<organism evidence="2 3">
    <name type="scientific">Rotaria magnacalcarata</name>
    <dbReference type="NCBI Taxonomy" id="392030"/>
    <lineage>
        <taxon>Eukaryota</taxon>
        <taxon>Metazoa</taxon>
        <taxon>Spiralia</taxon>
        <taxon>Gnathifera</taxon>
        <taxon>Rotifera</taxon>
        <taxon>Eurotatoria</taxon>
        <taxon>Bdelloidea</taxon>
        <taxon>Philodinida</taxon>
        <taxon>Philodinidae</taxon>
        <taxon>Rotaria</taxon>
    </lineage>
</organism>
<evidence type="ECO:0000313" key="3">
    <source>
        <dbReference type="Proteomes" id="UP000663887"/>
    </source>
</evidence>
<accession>A0A816WPA1</accession>
<dbReference type="Proteomes" id="UP000663887">
    <property type="component" value="Unassembled WGS sequence"/>
</dbReference>
<protein>
    <submittedName>
        <fullName evidence="2">Uncharacterized protein</fullName>
    </submittedName>
</protein>
<feature type="region of interest" description="Disordered" evidence="1">
    <location>
        <begin position="470"/>
        <end position="506"/>
    </location>
</feature>
<dbReference type="Gene3D" id="3.80.10.10">
    <property type="entry name" value="Ribonuclease Inhibitor"/>
    <property type="match status" value="1"/>
</dbReference>
<gene>
    <name evidence="2" type="ORF">XDN619_LOCUS25671</name>
</gene>
<dbReference type="EMBL" id="CAJNRG010011792">
    <property type="protein sequence ID" value="CAF2135158.1"/>
    <property type="molecule type" value="Genomic_DNA"/>
</dbReference>
<feature type="compositionally biased region" description="Polar residues" evidence="1">
    <location>
        <begin position="571"/>
        <end position="585"/>
    </location>
</feature>
<feature type="region of interest" description="Disordered" evidence="1">
    <location>
        <begin position="571"/>
        <end position="610"/>
    </location>
</feature>
<dbReference type="PANTHER" id="PTHR46759:SF2">
    <property type="match status" value="1"/>
</dbReference>
<sequence length="958" mass="108545">MKVPMRALPNRYNHTEEKSDYANFSHTRIITLFQVPQYEYLQILICNGNSLTTLAGAEHIKHLWKLDVGNNQIRSLQHLSRFIALGSLILSNNNLTWIQLQHIRHMCILDLRLDGNPTLDADPNYRQHILDCLPRIWMFDGVFVSTAERNQVDEFFTQSSLTEKPVRRKLARDVFMPSNLKDRSINGLFGPKATELFAKFPINCFVNTELDRKRIRHLAYTEQDLLLNEMKHDDRKKQDGFLTENRSLLSQMIDLRQTHIEEFNMLLILLLTDILYQIPGELLNNVLDVTHINTIGTLNINNLFSSSEHLKCMIASLVHAGARIDRDENHPCAFYDKLFNSLSVVLTSQTRSLSSSTINLNCSNSGAISEAKSMVCLEVMQVFIMCPVFYTLADNSNVNCILKQALERSPAYGSIRDVLDSFNADQKTGEQQKDLLAPMIGNILKMAIRTLSTKRVKKVKEPLSIVHAPTISENDSSAKRSQERSILSPKSSQRGYPNRTPAIGDRILTGPQSFGRIITLPDTEIAMIQLDHVLALNGAMISSSSSVDHTQYVNMSSFEWDTSHEYWKPRNTSGDRITLQMTTPTPETPRPISTPKLPLTPPQPAPRTILPKTPELVEKGHVTPKLFDMRKFHLFSVNPTGYSFCLFVCSNIDTIKPKETFIDAPQVTTPPLGSIINQESIRHSSEVPKSSPQPSFTNQDTIHFSREAQNSPRTSSTILERKVVSPELTSQRPMSVRIIKQKQEHAKHAVHSETISSSPVLIESMLLLMPKQHHLPIASFEQTQQPRNSSVTMNDFEPSRAMSLLEQSSSIPIASNTPRRSVTQRMPVPVHNASQWFNGPNMQNERTGRMEKVVASLVGRSFRPRTTYAMPRVPILTSPSSRDHATYKGVRPESYQDFCIESHRMTTTPLSFNRQTQSPKPRHTPSLRLHDFNCTSNSHHTVHRAKSLFNPSCATPWM</sequence>